<name>A0A6V1UZT4_HETAK</name>
<feature type="compositionally biased region" description="Acidic residues" evidence="1">
    <location>
        <begin position="67"/>
        <end position="76"/>
    </location>
</feature>
<organism evidence="2">
    <name type="scientific">Heterosigma akashiwo</name>
    <name type="common">Chromophytic alga</name>
    <name type="synonym">Heterosigma carterae</name>
    <dbReference type="NCBI Taxonomy" id="2829"/>
    <lineage>
        <taxon>Eukaryota</taxon>
        <taxon>Sar</taxon>
        <taxon>Stramenopiles</taxon>
        <taxon>Ochrophyta</taxon>
        <taxon>Raphidophyceae</taxon>
        <taxon>Chattonellales</taxon>
        <taxon>Chattonellaceae</taxon>
        <taxon>Heterosigma</taxon>
    </lineage>
</organism>
<dbReference type="AlphaFoldDB" id="A0A6V1UZT4"/>
<proteinExistence type="predicted"/>
<reference evidence="2" key="1">
    <citation type="submission" date="2021-01" db="EMBL/GenBank/DDBJ databases">
        <authorList>
            <person name="Corre E."/>
            <person name="Pelletier E."/>
            <person name="Niang G."/>
            <person name="Scheremetjew M."/>
            <person name="Finn R."/>
            <person name="Kale V."/>
            <person name="Holt S."/>
            <person name="Cochrane G."/>
            <person name="Meng A."/>
            <person name="Brown T."/>
            <person name="Cohen L."/>
        </authorList>
    </citation>
    <scope>NUCLEOTIDE SEQUENCE</scope>
    <source>
        <strain evidence="2">CCMP3107</strain>
    </source>
</reference>
<protein>
    <submittedName>
        <fullName evidence="2">Uncharacterized protein</fullName>
    </submittedName>
</protein>
<feature type="region of interest" description="Disordered" evidence="1">
    <location>
        <begin position="97"/>
        <end position="118"/>
    </location>
</feature>
<sequence>MTKAKDQKTAPNWENDDSDEAPEAISTKSAREQALQTRGLERKSITQVSQKRKKRKRMNKEVKIDDVGDDEEESDLLPDQFLEQVVNEKKKTIENHRQKEMQQVNFSEDERENSKEKVNRKKVLLLKRQDNFIPIPIQQVGKQKYEVVQTAKSFLDSALSKRGQRINYQAFVSKKGERPSLLFKKRN</sequence>
<feature type="region of interest" description="Disordered" evidence="1">
    <location>
        <begin position="1"/>
        <end position="78"/>
    </location>
</feature>
<evidence type="ECO:0000313" key="2">
    <source>
        <dbReference type="EMBL" id="CAE0642578.1"/>
    </source>
</evidence>
<evidence type="ECO:0000256" key="1">
    <source>
        <dbReference type="SAM" id="MobiDB-lite"/>
    </source>
</evidence>
<dbReference type="EMBL" id="HBIU01048044">
    <property type="protein sequence ID" value="CAE0642578.1"/>
    <property type="molecule type" value="Transcribed_RNA"/>
</dbReference>
<gene>
    <name evidence="2" type="ORF">HAKA00212_LOCUS21435</name>
</gene>
<accession>A0A6V1UZT4</accession>